<dbReference type="AlphaFoldDB" id="A0A2W2B5D2"/>
<sequence length="157" mass="18275">MQLEWLKAGLGPLKDLISFLQKKADTNDVHKRQVIRELQNNLNVFKNGFLNNVAYDTLIDMLSNDAIKQAITANFNFKKLHLGKIEAHHVYDERNKRYVGWSAEKLLEKIDEKIEELKNIKKMNNNSVANVRNNISLQISNLYYRMKLLADFIKSGK</sequence>
<reference evidence="1 2" key="1">
    <citation type="submission" date="2018-06" db="EMBL/GenBank/DDBJ databases">
        <title>Mucibacter soli gen. nov., sp. nov., a new member of the family Chitinophagaceae producing mucin.</title>
        <authorList>
            <person name="Kim M.-K."/>
            <person name="Park S."/>
            <person name="Kim T.-S."/>
            <person name="Joung Y."/>
            <person name="Han J.-H."/>
            <person name="Kim S.B."/>
        </authorList>
    </citation>
    <scope>NUCLEOTIDE SEQUENCE [LARGE SCALE GENOMIC DNA]</scope>
    <source>
        <strain evidence="1 2">R1-15</strain>
    </source>
</reference>
<proteinExistence type="predicted"/>
<comment type="caution">
    <text evidence="1">The sequence shown here is derived from an EMBL/GenBank/DDBJ whole genome shotgun (WGS) entry which is preliminary data.</text>
</comment>
<dbReference type="RefSeq" id="WP_111000392.1">
    <property type="nucleotide sequence ID" value="NZ_QKTW01000025.1"/>
</dbReference>
<dbReference type="OrthoDB" id="1357546at2"/>
<keyword evidence="2" id="KW-1185">Reference proteome</keyword>
<dbReference type="EMBL" id="QKTW01000025">
    <property type="protein sequence ID" value="PZF71247.1"/>
    <property type="molecule type" value="Genomic_DNA"/>
</dbReference>
<name>A0A2W2B5D2_9BACT</name>
<evidence type="ECO:0000313" key="1">
    <source>
        <dbReference type="EMBL" id="PZF71247.1"/>
    </source>
</evidence>
<protein>
    <submittedName>
        <fullName evidence="1">Uncharacterized protein</fullName>
    </submittedName>
</protein>
<evidence type="ECO:0000313" key="2">
    <source>
        <dbReference type="Proteomes" id="UP000248745"/>
    </source>
</evidence>
<accession>A0A2W2B5D2</accession>
<dbReference type="Proteomes" id="UP000248745">
    <property type="component" value="Unassembled WGS sequence"/>
</dbReference>
<gene>
    <name evidence="1" type="ORF">DN068_18285</name>
</gene>
<organism evidence="1 2">
    <name type="scientific">Taibaiella soli</name>
    <dbReference type="NCBI Taxonomy" id="1649169"/>
    <lineage>
        <taxon>Bacteria</taxon>
        <taxon>Pseudomonadati</taxon>
        <taxon>Bacteroidota</taxon>
        <taxon>Chitinophagia</taxon>
        <taxon>Chitinophagales</taxon>
        <taxon>Chitinophagaceae</taxon>
        <taxon>Taibaiella</taxon>
    </lineage>
</organism>